<dbReference type="OrthoDB" id="286301at2759"/>
<dbReference type="AlphaFoldDB" id="A0A2V1E047"/>
<keyword evidence="2" id="KW-0732">Signal</keyword>
<feature type="domain" description="FAS1" evidence="3">
    <location>
        <begin position="18"/>
        <end position="206"/>
    </location>
</feature>
<evidence type="ECO:0000256" key="2">
    <source>
        <dbReference type="SAM" id="SignalP"/>
    </source>
</evidence>
<dbReference type="Proteomes" id="UP000244855">
    <property type="component" value="Unassembled WGS sequence"/>
</dbReference>
<feature type="signal peptide" evidence="2">
    <location>
        <begin position="1"/>
        <end position="18"/>
    </location>
</feature>
<protein>
    <submittedName>
        <fullName evidence="4">FAS1 domain-containing protein</fullName>
    </submittedName>
</protein>
<feature type="chain" id="PRO_5016028338" evidence="2">
    <location>
        <begin position="19"/>
        <end position="405"/>
    </location>
</feature>
<accession>A0A2V1E047</accession>
<feature type="compositionally biased region" description="Low complexity" evidence="1">
    <location>
        <begin position="347"/>
        <end position="372"/>
    </location>
</feature>
<dbReference type="Gene3D" id="2.30.180.10">
    <property type="entry name" value="FAS1 domain"/>
    <property type="match status" value="2"/>
</dbReference>
<name>A0A2V1E047_9PLEO</name>
<evidence type="ECO:0000313" key="4">
    <source>
        <dbReference type="EMBL" id="PVI03004.1"/>
    </source>
</evidence>
<dbReference type="PROSITE" id="PS50213">
    <property type="entry name" value="FAS1"/>
    <property type="match status" value="2"/>
</dbReference>
<dbReference type="PANTHER" id="PTHR10900">
    <property type="entry name" value="PERIOSTIN-RELATED"/>
    <property type="match status" value="1"/>
</dbReference>
<dbReference type="PANTHER" id="PTHR10900:SF77">
    <property type="entry name" value="FI19380P1"/>
    <property type="match status" value="1"/>
</dbReference>
<dbReference type="InterPro" id="IPR036378">
    <property type="entry name" value="FAS1_dom_sf"/>
</dbReference>
<dbReference type="InterPro" id="IPR000782">
    <property type="entry name" value="FAS1_domain"/>
</dbReference>
<feature type="domain" description="FAS1" evidence="3">
    <location>
        <begin position="208"/>
        <end position="339"/>
    </location>
</feature>
<dbReference type="STRING" id="97972.A0A2V1E047"/>
<feature type="region of interest" description="Disordered" evidence="1">
    <location>
        <begin position="346"/>
        <end position="372"/>
    </location>
</feature>
<dbReference type="InterPro" id="IPR050904">
    <property type="entry name" value="Adhesion/Biosynth-related"/>
</dbReference>
<evidence type="ECO:0000256" key="1">
    <source>
        <dbReference type="SAM" id="MobiDB-lite"/>
    </source>
</evidence>
<reference evidence="4 5" key="1">
    <citation type="journal article" date="2018" name="Sci. Rep.">
        <title>Comparative genomics provides insights into the lifestyle and reveals functional heterogeneity of dark septate endophytic fungi.</title>
        <authorList>
            <person name="Knapp D.G."/>
            <person name="Nemeth J.B."/>
            <person name="Barry K."/>
            <person name="Hainaut M."/>
            <person name="Henrissat B."/>
            <person name="Johnson J."/>
            <person name="Kuo A."/>
            <person name="Lim J.H.P."/>
            <person name="Lipzen A."/>
            <person name="Nolan M."/>
            <person name="Ohm R.A."/>
            <person name="Tamas L."/>
            <person name="Grigoriev I.V."/>
            <person name="Spatafora J.W."/>
            <person name="Nagy L.G."/>
            <person name="Kovacs G.M."/>
        </authorList>
    </citation>
    <scope>NUCLEOTIDE SEQUENCE [LARGE SCALE GENOMIC DNA]</scope>
    <source>
        <strain evidence="4 5">DSE2036</strain>
    </source>
</reference>
<evidence type="ECO:0000313" key="5">
    <source>
        <dbReference type="Proteomes" id="UP000244855"/>
    </source>
</evidence>
<dbReference type="SMART" id="SM00554">
    <property type="entry name" value="FAS1"/>
    <property type="match status" value="2"/>
</dbReference>
<proteinExistence type="predicted"/>
<dbReference type="Pfam" id="PF02469">
    <property type="entry name" value="Fasciclin"/>
    <property type="match status" value="2"/>
</dbReference>
<evidence type="ECO:0000259" key="3">
    <source>
        <dbReference type="PROSITE" id="PS50213"/>
    </source>
</evidence>
<organism evidence="4 5">
    <name type="scientific">Periconia macrospinosa</name>
    <dbReference type="NCBI Taxonomy" id="97972"/>
    <lineage>
        <taxon>Eukaryota</taxon>
        <taxon>Fungi</taxon>
        <taxon>Dikarya</taxon>
        <taxon>Ascomycota</taxon>
        <taxon>Pezizomycotina</taxon>
        <taxon>Dothideomycetes</taxon>
        <taxon>Pleosporomycetidae</taxon>
        <taxon>Pleosporales</taxon>
        <taxon>Massarineae</taxon>
        <taxon>Periconiaceae</taxon>
        <taxon>Periconia</taxon>
    </lineage>
</organism>
<keyword evidence="5" id="KW-1185">Reference proteome</keyword>
<sequence>MLGSSTTLLLAAALGANAQTLYEAISRIPVLSNFTAFYRNNEAFANLYFKNESNYPITFLAPDDKAFASYQAQFNTPFTDVPPQQLLDLLQYHTLVSDVTKSKLDEGSAAGLSVPTLLTNGKFNNRSVGVSMAAKFGGDERASGQVVFIKGENAGPSSKFRLMTRQDSVLQSSVRSGMSSDVNLTVLGDKEGVWSGGRFHIVDGLLTPPTLCKDTIRDAGLSNLDNALNRTKLWDTLDSSKNVTCLGPNDKAFGDAGRPDAKLNETALTGAIMFHTLPEVTYSDYLKDGQEFKSLQNGTVRVKIEGSGKNRTIWFNNARVVDANVLTHNGLVHVLDAVMVPLEDMNSRASATPSSTPSATETRTGTGTSAATSSAAGKSVIASVGTRAWTWIMYMLVGALVGIIE</sequence>
<dbReference type="SUPFAM" id="SSF82153">
    <property type="entry name" value="FAS1 domain"/>
    <property type="match status" value="2"/>
</dbReference>
<gene>
    <name evidence="4" type="ORF">DM02DRAFT_588488</name>
</gene>
<dbReference type="EMBL" id="KZ805336">
    <property type="protein sequence ID" value="PVI03004.1"/>
    <property type="molecule type" value="Genomic_DNA"/>
</dbReference>